<organism evidence="2 3">
    <name type="scientific">Sphingomonas vulcanisoli</name>
    <dbReference type="NCBI Taxonomy" id="1658060"/>
    <lineage>
        <taxon>Bacteria</taxon>
        <taxon>Pseudomonadati</taxon>
        <taxon>Pseudomonadota</taxon>
        <taxon>Alphaproteobacteria</taxon>
        <taxon>Sphingomonadales</taxon>
        <taxon>Sphingomonadaceae</taxon>
        <taxon>Sphingomonas</taxon>
    </lineage>
</organism>
<dbReference type="InterPro" id="IPR002816">
    <property type="entry name" value="TraB/PrgY/GumN_fam"/>
</dbReference>
<dbReference type="RefSeq" id="WP_167071951.1">
    <property type="nucleotide sequence ID" value="NZ_JAAOZC010000001.1"/>
</dbReference>
<gene>
    <name evidence="2" type="ORF">FHS31_000727</name>
</gene>
<dbReference type="EMBL" id="JAAOZC010000001">
    <property type="protein sequence ID" value="NIJ07145.1"/>
    <property type="molecule type" value="Genomic_DNA"/>
</dbReference>
<proteinExistence type="predicted"/>
<feature type="signal peptide" evidence="1">
    <location>
        <begin position="1"/>
        <end position="19"/>
    </location>
</feature>
<evidence type="ECO:0000313" key="2">
    <source>
        <dbReference type="EMBL" id="NIJ07145.1"/>
    </source>
</evidence>
<reference evidence="2 3" key="1">
    <citation type="submission" date="2020-03" db="EMBL/GenBank/DDBJ databases">
        <title>Genomic Encyclopedia of Type Strains, Phase III (KMG-III): the genomes of soil and plant-associated and newly described type strains.</title>
        <authorList>
            <person name="Whitman W."/>
        </authorList>
    </citation>
    <scope>NUCLEOTIDE SEQUENCE [LARGE SCALE GENOMIC DNA]</scope>
    <source>
        <strain evidence="2 3">CECT 8804</strain>
    </source>
</reference>
<evidence type="ECO:0000256" key="1">
    <source>
        <dbReference type="SAM" id="SignalP"/>
    </source>
</evidence>
<dbReference type="PANTHER" id="PTHR40590:SF1">
    <property type="entry name" value="CYTOPLASMIC PROTEIN"/>
    <property type="match status" value="1"/>
</dbReference>
<dbReference type="Proteomes" id="UP000727456">
    <property type="component" value="Unassembled WGS sequence"/>
</dbReference>
<dbReference type="Pfam" id="PF01963">
    <property type="entry name" value="TraB_PrgY_gumN"/>
    <property type="match status" value="1"/>
</dbReference>
<dbReference type="CDD" id="cd14789">
    <property type="entry name" value="Tiki"/>
    <property type="match status" value="1"/>
</dbReference>
<comment type="caution">
    <text evidence="2">The sequence shown here is derived from an EMBL/GenBank/DDBJ whole genome shotgun (WGS) entry which is preliminary data.</text>
</comment>
<protein>
    <recommendedName>
        <fullName evidence="4">TraB/GumN family protein</fullName>
    </recommendedName>
</protein>
<sequence>MKHLLLPLAFLAAPLLAKAPTAPRPALWKIADADTTIYLFGTIHVLPKGLQWRDAAIDKALADSQSLTLETVLDDDPGRVARALTTMGVAKRLPPLADRVPEAKKQALAALVAQSGFPIETLDRMKSWAAAIVLTGASFSQIGLEPGGEGVEPQLSKLFRAAGKPIEGFETPEQQLGFFDALSETAQRAFLVSALDDPKKARADFDQMLRSWAKGDVAAIARAFAEEPEFTPQLRELLVKRRDKAWADALAKRMEKPGTMFVAVGAGHLAGPDSVQRMLAERKIVAVRVQ</sequence>
<accession>A0ABX0TRI3</accession>
<keyword evidence="3" id="KW-1185">Reference proteome</keyword>
<dbReference type="InterPro" id="IPR047111">
    <property type="entry name" value="YbaP-like"/>
</dbReference>
<dbReference type="PANTHER" id="PTHR40590">
    <property type="entry name" value="CYTOPLASMIC PROTEIN-RELATED"/>
    <property type="match status" value="1"/>
</dbReference>
<feature type="chain" id="PRO_5046757139" description="TraB/GumN family protein" evidence="1">
    <location>
        <begin position="20"/>
        <end position="290"/>
    </location>
</feature>
<evidence type="ECO:0008006" key="4">
    <source>
        <dbReference type="Google" id="ProtNLM"/>
    </source>
</evidence>
<keyword evidence="1" id="KW-0732">Signal</keyword>
<name>A0ABX0TRI3_9SPHN</name>
<evidence type="ECO:0000313" key="3">
    <source>
        <dbReference type="Proteomes" id="UP000727456"/>
    </source>
</evidence>